<feature type="region of interest" description="Disordered" evidence="1">
    <location>
        <begin position="107"/>
        <end position="253"/>
    </location>
</feature>
<keyword evidence="2" id="KW-0812">Transmembrane</keyword>
<keyword evidence="5" id="KW-1185">Reference proteome</keyword>
<protein>
    <recommendedName>
        <fullName evidence="6">Mid2 domain-containing protein</fullName>
    </recommendedName>
</protein>
<dbReference type="AlphaFoldDB" id="A0A4S8M0W8"/>
<name>A0A4S8M0W8_DENBC</name>
<feature type="compositionally biased region" description="Low complexity" evidence="1">
    <location>
        <begin position="205"/>
        <end position="219"/>
    </location>
</feature>
<dbReference type="Proteomes" id="UP000297245">
    <property type="component" value="Unassembled WGS sequence"/>
</dbReference>
<proteinExistence type="predicted"/>
<keyword evidence="2" id="KW-1133">Transmembrane helix</keyword>
<feature type="signal peptide" evidence="3">
    <location>
        <begin position="1"/>
        <end position="23"/>
    </location>
</feature>
<feature type="chain" id="PRO_5020300520" description="Mid2 domain-containing protein" evidence="3">
    <location>
        <begin position="24"/>
        <end position="441"/>
    </location>
</feature>
<feature type="transmembrane region" description="Helical" evidence="2">
    <location>
        <begin position="257"/>
        <end position="280"/>
    </location>
</feature>
<organism evidence="4 5">
    <name type="scientific">Dendrothele bispora (strain CBS 962.96)</name>
    <dbReference type="NCBI Taxonomy" id="1314807"/>
    <lineage>
        <taxon>Eukaryota</taxon>
        <taxon>Fungi</taxon>
        <taxon>Dikarya</taxon>
        <taxon>Basidiomycota</taxon>
        <taxon>Agaricomycotina</taxon>
        <taxon>Agaricomycetes</taxon>
        <taxon>Agaricomycetidae</taxon>
        <taxon>Agaricales</taxon>
        <taxon>Agaricales incertae sedis</taxon>
        <taxon>Dendrothele</taxon>
    </lineage>
</organism>
<dbReference type="EMBL" id="ML179194">
    <property type="protein sequence ID" value="THU95699.1"/>
    <property type="molecule type" value="Genomic_DNA"/>
</dbReference>
<feature type="compositionally biased region" description="Polar residues" evidence="1">
    <location>
        <begin position="220"/>
        <end position="233"/>
    </location>
</feature>
<evidence type="ECO:0000256" key="3">
    <source>
        <dbReference type="SAM" id="SignalP"/>
    </source>
</evidence>
<reference evidence="4 5" key="1">
    <citation type="journal article" date="2019" name="Nat. Ecol. Evol.">
        <title>Megaphylogeny resolves global patterns of mushroom evolution.</title>
        <authorList>
            <person name="Varga T."/>
            <person name="Krizsan K."/>
            <person name="Foldi C."/>
            <person name="Dima B."/>
            <person name="Sanchez-Garcia M."/>
            <person name="Sanchez-Ramirez S."/>
            <person name="Szollosi G.J."/>
            <person name="Szarkandi J.G."/>
            <person name="Papp V."/>
            <person name="Albert L."/>
            <person name="Andreopoulos W."/>
            <person name="Angelini C."/>
            <person name="Antonin V."/>
            <person name="Barry K.W."/>
            <person name="Bougher N.L."/>
            <person name="Buchanan P."/>
            <person name="Buyck B."/>
            <person name="Bense V."/>
            <person name="Catcheside P."/>
            <person name="Chovatia M."/>
            <person name="Cooper J."/>
            <person name="Damon W."/>
            <person name="Desjardin D."/>
            <person name="Finy P."/>
            <person name="Geml J."/>
            <person name="Haridas S."/>
            <person name="Hughes K."/>
            <person name="Justo A."/>
            <person name="Karasinski D."/>
            <person name="Kautmanova I."/>
            <person name="Kiss B."/>
            <person name="Kocsube S."/>
            <person name="Kotiranta H."/>
            <person name="LaButti K.M."/>
            <person name="Lechner B.E."/>
            <person name="Liimatainen K."/>
            <person name="Lipzen A."/>
            <person name="Lukacs Z."/>
            <person name="Mihaltcheva S."/>
            <person name="Morgado L.N."/>
            <person name="Niskanen T."/>
            <person name="Noordeloos M.E."/>
            <person name="Ohm R.A."/>
            <person name="Ortiz-Santana B."/>
            <person name="Ovrebo C."/>
            <person name="Racz N."/>
            <person name="Riley R."/>
            <person name="Savchenko A."/>
            <person name="Shiryaev A."/>
            <person name="Soop K."/>
            <person name="Spirin V."/>
            <person name="Szebenyi C."/>
            <person name="Tomsovsky M."/>
            <person name="Tulloss R.E."/>
            <person name="Uehling J."/>
            <person name="Grigoriev I.V."/>
            <person name="Vagvolgyi C."/>
            <person name="Papp T."/>
            <person name="Martin F.M."/>
            <person name="Miettinen O."/>
            <person name="Hibbett D.S."/>
            <person name="Nagy L.G."/>
        </authorList>
    </citation>
    <scope>NUCLEOTIDE SEQUENCE [LARGE SCALE GENOMIC DNA]</scope>
    <source>
        <strain evidence="4 5">CBS 962.96</strain>
    </source>
</reference>
<feature type="compositionally biased region" description="Low complexity" evidence="1">
    <location>
        <begin position="160"/>
        <end position="192"/>
    </location>
</feature>
<feature type="compositionally biased region" description="Polar residues" evidence="1">
    <location>
        <begin position="146"/>
        <end position="159"/>
    </location>
</feature>
<keyword evidence="3" id="KW-0732">Signal</keyword>
<sequence length="441" mass="47127">MRTNLRSILSLYTLFFLIRSSKSRELKVPGTLTANQRFTVTLGEEPGISSQYQIVLVEDNDTPVSVLTTRIPGPGATTIAAAFGGIQQPGTYHLAFDHIESISPSTKVFGEGGNSNSFTVVPGADGSSSDSSSQNPKDTPNDESGAASQRSTTSQQISNSQPTRTDSSSTSTSPSDSSTDTDTESTPRTTQSNQPVPDKGNIYNGPTGPGASSTSAASSNKGVTNGSTSTNDASVPIASPTDSSTGTGNNSTSSDRLSIGAIIAMVLCLLVVLLIIGLLVRYRRLRRRSDKQNHHSTSLSSLHFNSNLMVLPFVWSKRPPSTKTKGKAGSFVSTASTLVPWRLWKSKNKEEGQGYGDDSMYRDCYTKENWSQRFSANSDSDKSDWTAKLDPGIRKVAVTPKLATDAISDVSSPIGSEVSWYDHSRTVSVVGSRRESRQETV</sequence>
<gene>
    <name evidence="4" type="ORF">K435DRAFT_778885</name>
</gene>
<accession>A0A4S8M0W8</accession>
<evidence type="ECO:0000313" key="4">
    <source>
        <dbReference type="EMBL" id="THU95699.1"/>
    </source>
</evidence>
<feature type="compositionally biased region" description="Low complexity" evidence="1">
    <location>
        <begin position="241"/>
        <end position="253"/>
    </location>
</feature>
<evidence type="ECO:0000256" key="1">
    <source>
        <dbReference type="SAM" id="MobiDB-lite"/>
    </source>
</evidence>
<evidence type="ECO:0000256" key="2">
    <source>
        <dbReference type="SAM" id="Phobius"/>
    </source>
</evidence>
<keyword evidence="2" id="KW-0472">Membrane</keyword>
<evidence type="ECO:0000313" key="5">
    <source>
        <dbReference type="Proteomes" id="UP000297245"/>
    </source>
</evidence>
<evidence type="ECO:0008006" key="6">
    <source>
        <dbReference type="Google" id="ProtNLM"/>
    </source>
</evidence>